<evidence type="ECO:0000313" key="3">
    <source>
        <dbReference type="Proteomes" id="UP001597045"/>
    </source>
</evidence>
<evidence type="ECO:0000313" key="2">
    <source>
        <dbReference type="EMBL" id="MFD1049027.1"/>
    </source>
</evidence>
<accession>A0ABW3MG70</accession>
<name>A0ABW3MG70_9PSEU</name>
<dbReference type="GO" id="GO:0016740">
    <property type="term" value="F:transferase activity"/>
    <property type="evidence" value="ECO:0007669"/>
    <property type="project" value="UniProtKB-KW"/>
</dbReference>
<gene>
    <name evidence="2" type="ORF">ACFQ1S_27565</name>
</gene>
<feature type="non-terminal residue" evidence="2">
    <location>
        <position position="1"/>
    </location>
</feature>
<reference evidence="3" key="1">
    <citation type="journal article" date="2019" name="Int. J. Syst. Evol. Microbiol.">
        <title>The Global Catalogue of Microorganisms (GCM) 10K type strain sequencing project: providing services to taxonomists for standard genome sequencing and annotation.</title>
        <authorList>
            <consortium name="The Broad Institute Genomics Platform"/>
            <consortium name="The Broad Institute Genome Sequencing Center for Infectious Disease"/>
            <person name="Wu L."/>
            <person name="Ma J."/>
        </authorList>
    </citation>
    <scope>NUCLEOTIDE SEQUENCE [LARGE SCALE GENOMIC DNA]</scope>
    <source>
        <strain evidence="3">JCM 31486</strain>
    </source>
</reference>
<organism evidence="2 3">
    <name type="scientific">Kibdelosporangium lantanae</name>
    <dbReference type="NCBI Taxonomy" id="1497396"/>
    <lineage>
        <taxon>Bacteria</taxon>
        <taxon>Bacillati</taxon>
        <taxon>Actinomycetota</taxon>
        <taxon>Actinomycetes</taxon>
        <taxon>Pseudonocardiales</taxon>
        <taxon>Pseudonocardiaceae</taxon>
        <taxon>Kibdelosporangium</taxon>
    </lineage>
</organism>
<dbReference type="Pfam" id="PF24878">
    <property type="entry name" value="YkcB_C"/>
    <property type="match status" value="1"/>
</dbReference>
<dbReference type="EMBL" id="JBHTIS010001931">
    <property type="protein sequence ID" value="MFD1049027.1"/>
    <property type="molecule type" value="Genomic_DNA"/>
</dbReference>
<dbReference type="InterPro" id="IPR056785">
    <property type="entry name" value="YkcA/B-like_C"/>
</dbReference>
<feature type="domain" description="Putative mannosyltransferase YkcA/B-like C-terminal" evidence="1">
    <location>
        <begin position="1"/>
        <end position="69"/>
    </location>
</feature>
<comment type="caution">
    <text evidence="2">The sequence shown here is derived from an EMBL/GenBank/DDBJ whole genome shotgun (WGS) entry which is preliminary data.</text>
</comment>
<protein>
    <submittedName>
        <fullName evidence="2">Glycosyl transferase</fullName>
    </submittedName>
</protein>
<dbReference type="Proteomes" id="UP001597045">
    <property type="component" value="Unassembled WGS sequence"/>
</dbReference>
<sequence length="85" mass="8703">SQGASGLQLASGKAVMAIGGFTGSDPAPTLDEFKRYVADHQIHYFVAGGRGGFGGFGGGSDITSWVQANFTATTIGGQTVYDLTR</sequence>
<keyword evidence="3" id="KW-1185">Reference proteome</keyword>
<proteinExistence type="predicted"/>
<keyword evidence="2" id="KW-0808">Transferase</keyword>
<evidence type="ECO:0000259" key="1">
    <source>
        <dbReference type="Pfam" id="PF24878"/>
    </source>
</evidence>